<evidence type="ECO:0000259" key="2">
    <source>
        <dbReference type="SMART" id="SM00014"/>
    </source>
</evidence>
<feature type="transmembrane region" description="Helical" evidence="1">
    <location>
        <begin position="63"/>
        <end position="84"/>
    </location>
</feature>
<accession>A0ABV6VZE5</accession>
<proteinExistence type="predicted"/>
<organism evidence="3 4">
    <name type="scientific">Streptacidiphilus cavernicola</name>
    <dbReference type="NCBI Taxonomy" id="3342716"/>
    <lineage>
        <taxon>Bacteria</taxon>
        <taxon>Bacillati</taxon>
        <taxon>Actinomycetota</taxon>
        <taxon>Actinomycetes</taxon>
        <taxon>Kitasatosporales</taxon>
        <taxon>Streptomycetaceae</taxon>
        <taxon>Streptacidiphilus</taxon>
    </lineage>
</organism>
<reference evidence="3 4" key="1">
    <citation type="submission" date="2024-09" db="EMBL/GenBank/DDBJ databases">
        <authorList>
            <person name="Lee S.D."/>
        </authorList>
    </citation>
    <scope>NUCLEOTIDE SEQUENCE [LARGE SCALE GENOMIC DNA]</scope>
    <source>
        <strain evidence="3 4">N8-3</strain>
    </source>
</reference>
<evidence type="ECO:0000313" key="3">
    <source>
        <dbReference type="EMBL" id="MFC1418948.1"/>
    </source>
</evidence>
<evidence type="ECO:0000256" key="1">
    <source>
        <dbReference type="SAM" id="Phobius"/>
    </source>
</evidence>
<dbReference type="Pfam" id="PF01569">
    <property type="entry name" value="PAP2"/>
    <property type="match status" value="1"/>
</dbReference>
<keyword evidence="1" id="KW-0812">Transmembrane</keyword>
<comment type="caution">
    <text evidence="3">The sequence shown here is derived from an EMBL/GenBank/DDBJ whole genome shotgun (WGS) entry which is preliminary data.</text>
</comment>
<dbReference type="SUPFAM" id="SSF48317">
    <property type="entry name" value="Acid phosphatase/Vanadium-dependent haloperoxidase"/>
    <property type="match status" value="1"/>
</dbReference>
<keyword evidence="1" id="KW-1133">Transmembrane helix</keyword>
<name>A0ABV6VZE5_9ACTN</name>
<dbReference type="Gene3D" id="1.20.144.10">
    <property type="entry name" value="Phosphatidic acid phosphatase type 2/haloperoxidase"/>
    <property type="match status" value="1"/>
</dbReference>
<keyword evidence="4" id="KW-1185">Reference proteome</keyword>
<feature type="transmembrane region" description="Helical" evidence="1">
    <location>
        <begin position="104"/>
        <end position="126"/>
    </location>
</feature>
<dbReference type="PANTHER" id="PTHR14969:SF13">
    <property type="entry name" value="AT30094P"/>
    <property type="match status" value="1"/>
</dbReference>
<dbReference type="EMBL" id="JBHFAB010000014">
    <property type="protein sequence ID" value="MFC1418948.1"/>
    <property type="molecule type" value="Genomic_DNA"/>
</dbReference>
<sequence length="241" mass="26269">MLTTSRLVAFDWTVMMFRPYEHWPSLQAFLNEYVITGQRGPSAIVVAVWLGWRSLRTRSMRPLLVLGVALVLLNMSVGAVKIALGRLGPHYAHVAGSNELFFGGGIFPSGHTANAVVTWGVVAYLATRGRRTGSVLAGFMGFSVGLTTIYLGTHWVSDVLAGWAAGVLVMLALPLFEPVVASADQRFQTAWADRRRLCATAFRVFAPGWSARVLEESERPAVELPAQRERAAVPRSSGSVR</sequence>
<dbReference type="RefSeq" id="WP_380537737.1">
    <property type="nucleotide sequence ID" value="NZ_JBHFAB010000014.1"/>
</dbReference>
<protein>
    <submittedName>
        <fullName evidence="3">Phosphatase PAP2 family protein</fullName>
    </submittedName>
</protein>
<gene>
    <name evidence="3" type="ORF">ACEZDE_20270</name>
</gene>
<feature type="transmembrane region" description="Helical" evidence="1">
    <location>
        <begin position="133"/>
        <end position="153"/>
    </location>
</feature>
<feature type="domain" description="Phosphatidic acid phosphatase type 2/haloperoxidase" evidence="2">
    <location>
        <begin position="60"/>
        <end position="174"/>
    </location>
</feature>
<dbReference type="InterPro" id="IPR000326">
    <property type="entry name" value="PAP2/HPO"/>
</dbReference>
<keyword evidence="1" id="KW-0472">Membrane</keyword>
<dbReference type="Proteomes" id="UP001592531">
    <property type="component" value="Unassembled WGS sequence"/>
</dbReference>
<dbReference type="InterPro" id="IPR036938">
    <property type="entry name" value="PAP2/HPO_sf"/>
</dbReference>
<dbReference type="SMART" id="SM00014">
    <property type="entry name" value="acidPPc"/>
    <property type="match status" value="1"/>
</dbReference>
<evidence type="ECO:0000313" key="4">
    <source>
        <dbReference type="Proteomes" id="UP001592531"/>
    </source>
</evidence>
<feature type="transmembrane region" description="Helical" evidence="1">
    <location>
        <begin position="159"/>
        <end position="176"/>
    </location>
</feature>
<dbReference type="PANTHER" id="PTHR14969">
    <property type="entry name" value="SPHINGOSINE-1-PHOSPHATE PHOSPHOHYDROLASE"/>
    <property type="match status" value="1"/>
</dbReference>